<protein>
    <submittedName>
        <fullName evidence="1">Uncharacterized protein</fullName>
    </submittedName>
</protein>
<accession>A0A9N9XUY7</accession>
<proteinExistence type="predicted"/>
<dbReference type="AlphaFoldDB" id="A0A9N9XUY7"/>
<dbReference type="Proteomes" id="UP000754883">
    <property type="component" value="Unassembled WGS sequence"/>
</dbReference>
<keyword evidence="2" id="KW-1185">Reference proteome</keyword>
<sequence length="60" mass="6146">MTLGKQRKSRLRRPSGCALVLQASVSSSAVPAGAPARYASLVCIVICAACGGSRGTLLVW</sequence>
<dbReference type="EMBL" id="CABFNO020001240">
    <property type="protein sequence ID" value="CAG9971483.1"/>
    <property type="molecule type" value="Genomic_DNA"/>
</dbReference>
<gene>
    <name evidence="1" type="ORF">CBYS24578_00000492</name>
</gene>
<evidence type="ECO:0000313" key="1">
    <source>
        <dbReference type="EMBL" id="CAG9971483.1"/>
    </source>
</evidence>
<organism evidence="1 2">
    <name type="scientific">Clonostachys byssicola</name>
    <dbReference type="NCBI Taxonomy" id="160290"/>
    <lineage>
        <taxon>Eukaryota</taxon>
        <taxon>Fungi</taxon>
        <taxon>Dikarya</taxon>
        <taxon>Ascomycota</taxon>
        <taxon>Pezizomycotina</taxon>
        <taxon>Sordariomycetes</taxon>
        <taxon>Hypocreomycetidae</taxon>
        <taxon>Hypocreales</taxon>
        <taxon>Bionectriaceae</taxon>
        <taxon>Clonostachys</taxon>
    </lineage>
</organism>
<name>A0A9N9XUY7_9HYPO</name>
<comment type="caution">
    <text evidence="1">The sequence shown here is derived from an EMBL/GenBank/DDBJ whole genome shotgun (WGS) entry which is preliminary data.</text>
</comment>
<reference evidence="1 2" key="2">
    <citation type="submission" date="2021-10" db="EMBL/GenBank/DDBJ databases">
        <authorList>
            <person name="Piombo E."/>
        </authorList>
    </citation>
    <scope>NUCLEOTIDE SEQUENCE [LARGE SCALE GENOMIC DNA]</scope>
</reference>
<reference evidence="2" key="1">
    <citation type="submission" date="2019-06" db="EMBL/GenBank/DDBJ databases">
        <authorList>
            <person name="Broberg M."/>
        </authorList>
    </citation>
    <scope>NUCLEOTIDE SEQUENCE [LARGE SCALE GENOMIC DNA]</scope>
</reference>
<evidence type="ECO:0000313" key="2">
    <source>
        <dbReference type="Proteomes" id="UP000754883"/>
    </source>
</evidence>